<comment type="caution">
    <text evidence="4">The sequence shown here is derived from an EMBL/GenBank/DDBJ whole genome shotgun (WGS) entry which is preliminary data.</text>
</comment>
<evidence type="ECO:0000313" key="4">
    <source>
        <dbReference type="EMBL" id="KAK6779673.1"/>
    </source>
</evidence>
<organism evidence="4 5">
    <name type="scientific">Solanum bulbocastanum</name>
    <name type="common">Wild potato</name>
    <dbReference type="NCBI Taxonomy" id="147425"/>
    <lineage>
        <taxon>Eukaryota</taxon>
        <taxon>Viridiplantae</taxon>
        <taxon>Streptophyta</taxon>
        <taxon>Embryophyta</taxon>
        <taxon>Tracheophyta</taxon>
        <taxon>Spermatophyta</taxon>
        <taxon>Magnoliopsida</taxon>
        <taxon>eudicotyledons</taxon>
        <taxon>Gunneridae</taxon>
        <taxon>Pentapetalae</taxon>
        <taxon>asterids</taxon>
        <taxon>lamiids</taxon>
        <taxon>Solanales</taxon>
        <taxon>Solanaceae</taxon>
        <taxon>Solanoideae</taxon>
        <taxon>Solaneae</taxon>
        <taxon>Solanum</taxon>
    </lineage>
</organism>
<dbReference type="AlphaFoldDB" id="A0AAN8T117"/>
<sequence length="206" mass="23635">MLLDFHWPLYLSIIFFFGLMSMAKILLTPPTFLLSILLIFITFSQATPPTFDWVQQEYLKAHNDLRSSVGVPPLQWDEKLAAYAYDWATQRKEDCNYREHSTGPYGENIFWQLYVETPATGIVKKWFDEKKNFDEVKNVCKCQPEVEGCECGHYLNVVWKTTTKVGCSGNVYCKNQKGLYIVCSYDPIGNYKGVNPLNPGNNSISS</sequence>
<accession>A0AAN8T117</accession>
<dbReference type="PANTHER" id="PTHR10334">
    <property type="entry name" value="CYSTEINE-RICH SECRETORY PROTEIN-RELATED"/>
    <property type="match status" value="1"/>
</dbReference>
<keyword evidence="1" id="KW-0611">Plant defense</keyword>
<feature type="domain" description="SCP" evidence="3">
    <location>
        <begin position="53"/>
        <end position="193"/>
    </location>
</feature>
<name>A0AAN8T117_SOLBU</name>
<dbReference type="SUPFAM" id="SSF55797">
    <property type="entry name" value="PR-1-like"/>
    <property type="match status" value="1"/>
</dbReference>
<gene>
    <name evidence="4" type="ORF">RDI58_021857</name>
</gene>
<evidence type="ECO:0000259" key="3">
    <source>
        <dbReference type="SMART" id="SM00198"/>
    </source>
</evidence>
<evidence type="ECO:0000313" key="5">
    <source>
        <dbReference type="Proteomes" id="UP001371456"/>
    </source>
</evidence>
<dbReference type="InterPro" id="IPR035940">
    <property type="entry name" value="CAP_sf"/>
</dbReference>
<evidence type="ECO:0000256" key="1">
    <source>
        <dbReference type="ARBA" id="ARBA00023265"/>
    </source>
</evidence>
<dbReference type="Pfam" id="PF00188">
    <property type="entry name" value="CAP"/>
    <property type="match status" value="1"/>
</dbReference>
<keyword evidence="2" id="KW-1133">Transmembrane helix</keyword>
<evidence type="ECO:0000256" key="2">
    <source>
        <dbReference type="SAM" id="Phobius"/>
    </source>
</evidence>
<dbReference type="InterPro" id="IPR014044">
    <property type="entry name" value="CAP_dom"/>
</dbReference>
<dbReference type="Gene3D" id="3.40.33.10">
    <property type="entry name" value="CAP"/>
    <property type="match status" value="1"/>
</dbReference>
<dbReference type="PROSITE" id="PS01010">
    <property type="entry name" value="CRISP_2"/>
    <property type="match status" value="1"/>
</dbReference>
<dbReference type="InterPro" id="IPR001283">
    <property type="entry name" value="CRISP-related"/>
</dbReference>
<dbReference type="SMART" id="SM00198">
    <property type="entry name" value="SCP"/>
    <property type="match status" value="1"/>
</dbReference>
<dbReference type="GO" id="GO:0005576">
    <property type="term" value="C:extracellular region"/>
    <property type="evidence" value="ECO:0007669"/>
    <property type="project" value="InterPro"/>
</dbReference>
<dbReference type="EMBL" id="JBANQN010000009">
    <property type="protein sequence ID" value="KAK6779673.1"/>
    <property type="molecule type" value="Genomic_DNA"/>
</dbReference>
<protein>
    <recommendedName>
        <fullName evidence="3">SCP domain-containing protein</fullName>
    </recommendedName>
</protein>
<reference evidence="4 5" key="1">
    <citation type="submission" date="2024-02" db="EMBL/GenBank/DDBJ databases">
        <title>de novo genome assembly of Solanum bulbocastanum strain 11H21.</title>
        <authorList>
            <person name="Hosaka A.J."/>
        </authorList>
    </citation>
    <scope>NUCLEOTIDE SEQUENCE [LARGE SCALE GENOMIC DNA]</scope>
    <source>
        <tissue evidence="4">Young leaves</tissue>
    </source>
</reference>
<keyword evidence="1" id="KW-0568">Pathogenesis-related protein</keyword>
<keyword evidence="2" id="KW-0472">Membrane</keyword>
<keyword evidence="5" id="KW-1185">Reference proteome</keyword>
<dbReference type="Proteomes" id="UP001371456">
    <property type="component" value="Unassembled WGS sequence"/>
</dbReference>
<feature type="transmembrane region" description="Helical" evidence="2">
    <location>
        <begin position="7"/>
        <end position="26"/>
    </location>
</feature>
<dbReference type="FunFam" id="3.40.33.10:FF:000004">
    <property type="entry name" value="CAP, cysteine-rich secretory protein, antigen 5"/>
    <property type="match status" value="1"/>
</dbReference>
<keyword evidence="2" id="KW-0812">Transmembrane</keyword>
<dbReference type="CDD" id="cd05381">
    <property type="entry name" value="CAP_PR-1"/>
    <property type="match status" value="1"/>
</dbReference>
<dbReference type="PRINTS" id="PR00837">
    <property type="entry name" value="V5TPXLIKE"/>
</dbReference>
<dbReference type="InterPro" id="IPR018244">
    <property type="entry name" value="Allrgn_V5/Tpx1_CS"/>
</dbReference>
<proteinExistence type="predicted"/>